<gene>
    <name evidence="1" type="ORF">VaNZ11_001104</name>
</gene>
<organism evidence="1 2">
    <name type="scientific">Volvox africanus</name>
    <dbReference type="NCBI Taxonomy" id="51714"/>
    <lineage>
        <taxon>Eukaryota</taxon>
        <taxon>Viridiplantae</taxon>
        <taxon>Chlorophyta</taxon>
        <taxon>core chlorophytes</taxon>
        <taxon>Chlorophyceae</taxon>
        <taxon>CS clade</taxon>
        <taxon>Chlamydomonadales</taxon>
        <taxon>Volvocaceae</taxon>
        <taxon>Volvox</taxon>
    </lineage>
</organism>
<reference evidence="1 2" key="1">
    <citation type="journal article" date="2023" name="IScience">
        <title>Expanded male sex-determining region conserved during the evolution of homothallism in the green alga Volvox.</title>
        <authorList>
            <person name="Yamamoto K."/>
            <person name="Matsuzaki R."/>
            <person name="Mahakham W."/>
            <person name="Heman W."/>
            <person name="Sekimoto H."/>
            <person name="Kawachi M."/>
            <person name="Minakuchi Y."/>
            <person name="Toyoda A."/>
            <person name="Nozaki H."/>
        </authorList>
    </citation>
    <scope>NUCLEOTIDE SEQUENCE [LARGE SCALE GENOMIC DNA]</scope>
    <source>
        <strain evidence="1 2">NIES-4468</strain>
    </source>
</reference>
<accession>A0ABQ5RPM2</accession>
<dbReference type="Proteomes" id="UP001165090">
    <property type="component" value="Unassembled WGS sequence"/>
</dbReference>
<comment type="caution">
    <text evidence="1">The sequence shown here is derived from an EMBL/GenBank/DDBJ whole genome shotgun (WGS) entry which is preliminary data.</text>
</comment>
<keyword evidence="2" id="KW-1185">Reference proteome</keyword>
<evidence type="ECO:0000313" key="2">
    <source>
        <dbReference type="Proteomes" id="UP001165090"/>
    </source>
</evidence>
<evidence type="ECO:0000313" key="1">
    <source>
        <dbReference type="EMBL" id="GLI59258.1"/>
    </source>
</evidence>
<sequence>MTPSGFPLLALASKKMQGPCFYGGRRPPATWPVPAGFPDKLNGAWEVVLEQAIQAAGGDRQRVTRDNLIEAVRTALPGLTSEEDDYMRRVTLAVLQEARGSNVFLADLEYLHASLVQGRVHPSDLDPPHPTLARSLFSTQTGSGSKSIDLSKTTGVNWKIPRGFLTQYNAVSAEILRRATEMVGARHDGNKDVVAGVWGRVDVGTFVEACRQVMTKLSPEEEEYIAALASEQVPAGSSYIRDLPFLDKCLQQGRTPTSIKGPELLPTIFLNDTTSGTLDGLSLRHTGGRIF</sequence>
<protein>
    <submittedName>
        <fullName evidence="1">Uncharacterized protein</fullName>
    </submittedName>
</protein>
<proteinExistence type="predicted"/>
<dbReference type="EMBL" id="BSDZ01000004">
    <property type="protein sequence ID" value="GLI59258.1"/>
    <property type="molecule type" value="Genomic_DNA"/>
</dbReference>
<name>A0ABQ5RPM2_9CHLO</name>